<keyword evidence="5" id="KW-0863">Zinc-finger</keyword>
<dbReference type="InterPro" id="IPR041298">
    <property type="entry name" value="UBZ3"/>
</dbReference>
<dbReference type="GO" id="GO:0007064">
    <property type="term" value="P:mitotic sister chromatid cohesion"/>
    <property type="evidence" value="ECO:0007669"/>
    <property type="project" value="UniProtKB-ARBA"/>
</dbReference>
<reference evidence="13 14" key="1">
    <citation type="submission" date="2018-05" db="EMBL/GenBank/DDBJ databases">
        <title>Draft genome sequence of Scytalidium lignicola DSM 105466, a ubiquitous saprotrophic fungus.</title>
        <authorList>
            <person name="Buettner E."/>
            <person name="Gebauer A.M."/>
            <person name="Hofrichter M."/>
            <person name="Liers C."/>
            <person name="Kellner H."/>
        </authorList>
    </citation>
    <scope>NUCLEOTIDE SEQUENCE [LARGE SCALE GENOMIC DNA]</scope>
    <source>
        <strain evidence="13 14">DSM 105466</strain>
    </source>
</reference>
<evidence type="ECO:0000256" key="9">
    <source>
        <dbReference type="ARBA" id="ARBA00044975"/>
    </source>
</evidence>
<feature type="region of interest" description="Disordered" evidence="10">
    <location>
        <begin position="543"/>
        <end position="565"/>
    </location>
</feature>
<organism evidence="13 14">
    <name type="scientific">Scytalidium lignicola</name>
    <name type="common">Hyphomycete</name>
    <dbReference type="NCBI Taxonomy" id="5539"/>
    <lineage>
        <taxon>Eukaryota</taxon>
        <taxon>Fungi</taxon>
        <taxon>Dikarya</taxon>
        <taxon>Ascomycota</taxon>
        <taxon>Pezizomycotina</taxon>
        <taxon>Leotiomycetes</taxon>
        <taxon>Leotiomycetes incertae sedis</taxon>
        <taxon>Scytalidium</taxon>
    </lineage>
</organism>
<dbReference type="FunFam" id="1.10.150.20:FF:000014">
    <property type="entry name" value="Polymerase (DNA directed), eta"/>
    <property type="match status" value="1"/>
</dbReference>
<dbReference type="GO" id="GO:0005657">
    <property type="term" value="C:replication fork"/>
    <property type="evidence" value="ECO:0007669"/>
    <property type="project" value="TreeGrafter"/>
</dbReference>
<dbReference type="GO" id="GO:0006281">
    <property type="term" value="P:DNA repair"/>
    <property type="evidence" value="ECO:0007669"/>
    <property type="project" value="UniProtKB-KW"/>
</dbReference>
<dbReference type="OrthoDB" id="5723at2759"/>
<evidence type="ECO:0000259" key="11">
    <source>
        <dbReference type="PROSITE" id="PS50173"/>
    </source>
</evidence>
<dbReference type="Pfam" id="PF21704">
    <property type="entry name" value="POLH-Rev1_HhH"/>
    <property type="match status" value="1"/>
</dbReference>
<dbReference type="Gene3D" id="3.30.1490.100">
    <property type="entry name" value="DNA polymerase, Y-family, little finger domain"/>
    <property type="match status" value="1"/>
</dbReference>
<dbReference type="Proteomes" id="UP000258309">
    <property type="component" value="Unassembled WGS sequence"/>
</dbReference>
<dbReference type="InterPro" id="IPR043128">
    <property type="entry name" value="Rev_trsase/Diguanyl_cyclase"/>
</dbReference>
<dbReference type="PROSITE" id="PS50173">
    <property type="entry name" value="UMUC"/>
    <property type="match status" value="1"/>
</dbReference>
<dbReference type="GO" id="GO:0003887">
    <property type="term" value="F:DNA-directed DNA polymerase activity"/>
    <property type="evidence" value="ECO:0007669"/>
    <property type="project" value="TreeGrafter"/>
</dbReference>
<evidence type="ECO:0000256" key="1">
    <source>
        <dbReference type="ARBA" id="ARBA00004123"/>
    </source>
</evidence>
<feature type="non-terminal residue" evidence="13">
    <location>
        <position position="672"/>
    </location>
</feature>
<dbReference type="GO" id="GO:0070987">
    <property type="term" value="P:error-free translesion synthesis"/>
    <property type="evidence" value="ECO:0007669"/>
    <property type="project" value="UniProtKB-ARBA"/>
</dbReference>
<dbReference type="Pfam" id="PF18439">
    <property type="entry name" value="zf_UBZ"/>
    <property type="match status" value="1"/>
</dbReference>
<keyword evidence="7" id="KW-0234">DNA repair</keyword>
<evidence type="ECO:0000256" key="4">
    <source>
        <dbReference type="ARBA" id="ARBA00022763"/>
    </source>
</evidence>
<name>A0A3E2H5C6_SCYLI</name>
<dbReference type="OMA" id="AWPCSNL"/>
<keyword evidence="8" id="KW-0539">Nucleus</keyword>
<dbReference type="Pfam" id="PF11799">
    <property type="entry name" value="IMS_C"/>
    <property type="match status" value="1"/>
</dbReference>
<dbReference type="InterPro" id="IPR017961">
    <property type="entry name" value="DNA_pol_Y-fam_little_finger"/>
</dbReference>
<evidence type="ECO:0000256" key="6">
    <source>
        <dbReference type="ARBA" id="ARBA00022833"/>
    </source>
</evidence>
<dbReference type="GO" id="GO:0009314">
    <property type="term" value="P:response to radiation"/>
    <property type="evidence" value="ECO:0007669"/>
    <property type="project" value="TreeGrafter"/>
</dbReference>
<comment type="caution">
    <text evidence="13">The sequence shown here is derived from an EMBL/GenBank/DDBJ whole genome shotgun (WGS) entry which is preliminary data.</text>
</comment>
<evidence type="ECO:0000256" key="7">
    <source>
        <dbReference type="ARBA" id="ARBA00023204"/>
    </source>
</evidence>
<dbReference type="GO" id="GO:0035861">
    <property type="term" value="C:site of double-strand break"/>
    <property type="evidence" value="ECO:0007669"/>
    <property type="project" value="TreeGrafter"/>
</dbReference>
<proteinExistence type="predicted"/>
<dbReference type="PANTHER" id="PTHR45873">
    <property type="entry name" value="DNA POLYMERASE ETA"/>
    <property type="match status" value="1"/>
</dbReference>
<feature type="compositionally biased region" description="Basic and acidic residues" evidence="10">
    <location>
        <begin position="654"/>
        <end position="666"/>
    </location>
</feature>
<dbReference type="AlphaFoldDB" id="A0A3E2H5C6"/>
<feature type="non-terminal residue" evidence="13">
    <location>
        <position position="1"/>
    </location>
</feature>
<dbReference type="FunFam" id="3.40.1170.60:FF:000008">
    <property type="entry name" value="DNA polymerase eta subunit"/>
    <property type="match status" value="1"/>
</dbReference>
<dbReference type="FunFam" id="3.30.1490.100:FF:000009">
    <property type="entry name" value="DNA polymerase eta subunit"/>
    <property type="match status" value="1"/>
</dbReference>
<dbReference type="Gene3D" id="3.40.1170.60">
    <property type="match status" value="1"/>
</dbReference>
<keyword evidence="6" id="KW-0862">Zinc</keyword>
<dbReference type="Gene3D" id="3.30.70.270">
    <property type="match status" value="1"/>
</dbReference>
<dbReference type="InterPro" id="IPR043502">
    <property type="entry name" value="DNA/RNA_pol_sf"/>
</dbReference>
<evidence type="ECO:0000256" key="2">
    <source>
        <dbReference type="ARBA" id="ARBA00022679"/>
    </source>
</evidence>
<dbReference type="SUPFAM" id="SSF56672">
    <property type="entry name" value="DNA/RNA polymerases"/>
    <property type="match status" value="1"/>
</dbReference>
<keyword evidence="2" id="KW-0808">Transferase</keyword>
<gene>
    <name evidence="13" type="ORF">B7463_g7753</name>
</gene>
<dbReference type="InterPro" id="IPR013087">
    <property type="entry name" value="Znf_C2H2_type"/>
</dbReference>
<accession>A0A3E2H5C6</accession>
<dbReference type="GO" id="GO:0003684">
    <property type="term" value="F:damaged DNA binding"/>
    <property type="evidence" value="ECO:0007669"/>
    <property type="project" value="InterPro"/>
</dbReference>
<keyword evidence="3" id="KW-0479">Metal-binding</keyword>
<dbReference type="Pfam" id="PF00817">
    <property type="entry name" value="IMS"/>
    <property type="match status" value="1"/>
</dbReference>
<dbReference type="PIRSF" id="PIRSF036603">
    <property type="entry name" value="DPol_eta"/>
    <property type="match status" value="1"/>
</dbReference>
<protein>
    <recommendedName>
        <fullName evidence="9">DNA polymerase eta</fullName>
    </recommendedName>
</protein>
<dbReference type="GO" id="GO:0042276">
    <property type="term" value="P:error-prone translesion synthesis"/>
    <property type="evidence" value="ECO:0007669"/>
    <property type="project" value="TreeGrafter"/>
</dbReference>
<evidence type="ECO:0000256" key="10">
    <source>
        <dbReference type="SAM" id="MobiDB-lite"/>
    </source>
</evidence>
<dbReference type="Gene3D" id="1.10.150.20">
    <property type="entry name" value="5' to 3' exonuclease, C-terminal subdomain"/>
    <property type="match status" value="1"/>
</dbReference>
<feature type="compositionally biased region" description="Polar residues" evidence="10">
    <location>
        <begin position="545"/>
        <end position="560"/>
    </location>
</feature>
<keyword evidence="4" id="KW-0227">DNA damage</keyword>
<sequence>MASMSSSQPFVSSQISGVDGNHRKSKFTYKHLAQLALSSTTCPLRVIAHLDLDAFYAQCEMVRLKLPEDTPLAVQQWKGLIAINYPARKFGLTRHIAIAEAKRLCPELVMQHVATWREGDDKWAYRDDSAKNIARDKVSLDPYRLESRKIFACIKETLPANLQVIEKAGIDEVFLDLSAQIHSILIKRYPELSAPPPHDDPSENLPMPPSTVLDWRADSLVDLDTDETEEDPPDWDDIAMLLGSEILRGVRAAIREKLKYTCSAGIAHNKMLSKLGSGYKKPNQQTVIRNRAVQNFLLGFKVTKIRNLGGKLGEHVVANFNTDEVKELLSIPIEQMKQKLGDDTGSWVYHVIRGVDSSEVNSRTQIKSMLSAKSFVPSINTSEQAARWLKIFVADIFSRLVDEGVLENKRRPKTINLHIRSRGQTRSRQAPISQGKKLDEHVLFDLAKSLLEQTILEGNVWPCSNISLSVGGFEDGVVDNMGIGAFLVKGDEAKALNSNQKGPIIKDVPLDGAAAKRKRTDEGSIGRFFTKASSVEQHGEYFGGEQSSRTQISLPSTTAPDLSHEDEQCRFSPESTAIQQESSTNVLCPRCNVTLESDDALLSHQDWHFAKDLQDEDDRVSGRGLLLPTINSNGSSNKTTSNKKVPSSHSNNRKSGDGHKKPDKGQSKLTFR</sequence>
<dbReference type="PROSITE" id="PS51907">
    <property type="entry name" value="ZF_UBZ3"/>
    <property type="match status" value="1"/>
</dbReference>
<evidence type="ECO:0000256" key="3">
    <source>
        <dbReference type="ARBA" id="ARBA00022723"/>
    </source>
</evidence>
<feature type="region of interest" description="Disordered" evidence="10">
    <location>
        <begin position="623"/>
        <end position="672"/>
    </location>
</feature>
<dbReference type="InterPro" id="IPR001126">
    <property type="entry name" value="UmuC"/>
</dbReference>
<dbReference type="InterPro" id="IPR036775">
    <property type="entry name" value="DNA_pol_Y-fam_lit_finger_sf"/>
</dbReference>
<evidence type="ECO:0000256" key="5">
    <source>
        <dbReference type="ARBA" id="ARBA00022771"/>
    </source>
</evidence>
<evidence type="ECO:0000259" key="12">
    <source>
        <dbReference type="PROSITE" id="PS51907"/>
    </source>
</evidence>
<evidence type="ECO:0000256" key="8">
    <source>
        <dbReference type="ARBA" id="ARBA00023242"/>
    </source>
</evidence>
<dbReference type="PROSITE" id="PS00028">
    <property type="entry name" value="ZINC_FINGER_C2H2_1"/>
    <property type="match status" value="1"/>
</dbReference>
<evidence type="ECO:0000313" key="13">
    <source>
        <dbReference type="EMBL" id="RFU28579.1"/>
    </source>
</evidence>
<dbReference type="SUPFAM" id="SSF100879">
    <property type="entry name" value="Lesion bypass DNA polymerase (Y-family), little finger domain"/>
    <property type="match status" value="1"/>
</dbReference>
<keyword evidence="14" id="KW-1185">Reference proteome</keyword>
<dbReference type="InterPro" id="IPR052230">
    <property type="entry name" value="DNA_polymerase_eta"/>
</dbReference>
<dbReference type="EMBL" id="NCSJ02000158">
    <property type="protein sequence ID" value="RFU28579.1"/>
    <property type="molecule type" value="Genomic_DNA"/>
</dbReference>
<evidence type="ECO:0000313" key="14">
    <source>
        <dbReference type="Proteomes" id="UP000258309"/>
    </source>
</evidence>
<dbReference type="PANTHER" id="PTHR45873:SF1">
    <property type="entry name" value="DNA POLYMERASE ETA"/>
    <property type="match status" value="1"/>
</dbReference>
<comment type="subcellular location">
    <subcellularLocation>
        <location evidence="1">Nucleus</location>
    </subcellularLocation>
</comment>
<dbReference type="GO" id="GO:0005634">
    <property type="term" value="C:nucleus"/>
    <property type="evidence" value="ECO:0007669"/>
    <property type="project" value="UniProtKB-SubCell"/>
</dbReference>
<feature type="domain" description="UmuC" evidence="11">
    <location>
        <begin position="47"/>
        <end position="309"/>
    </location>
</feature>
<feature type="domain" description="UBZ3-type" evidence="12">
    <location>
        <begin position="581"/>
        <end position="616"/>
    </location>
</feature>
<dbReference type="GO" id="GO:0008270">
    <property type="term" value="F:zinc ion binding"/>
    <property type="evidence" value="ECO:0007669"/>
    <property type="project" value="UniProtKB-KW"/>
</dbReference>
<feature type="compositionally biased region" description="Low complexity" evidence="10">
    <location>
        <begin position="629"/>
        <end position="648"/>
    </location>
</feature>
<dbReference type="STRING" id="5539.A0A3E2H5C6"/>